<protein>
    <submittedName>
        <fullName evidence="1">17414_t:CDS:1</fullName>
    </submittedName>
</protein>
<organism evidence="1 2">
    <name type="scientific">Gigaspora margarita</name>
    <dbReference type="NCBI Taxonomy" id="4874"/>
    <lineage>
        <taxon>Eukaryota</taxon>
        <taxon>Fungi</taxon>
        <taxon>Fungi incertae sedis</taxon>
        <taxon>Mucoromycota</taxon>
        <taxon>Glomeromycotina</taxon>
        <taxon>Glomeromycetes</taxon>
        <taxon>Diversisporales</taxon>
        <taxon>Gigasporaceae</taxon>
        <taxon>Gigaspora</taxon>
    </lineage>
</organism>
<comment type="caution">
    <text evidence="1">The sequence shown here is derived from an EMBL/GenBank/DDBJ whole genome shotgun (WGS) entry which is preliminary data.</text>
</comment>
<keyword evidence="2" id="KW-1185">Reference proteome</keyword>
<proteinExistence type="predicted"/>
<dbReference type="EMBL" id="CAJVQB010002876">
    <property type="protein sequence ID" value="CAG8590236.1"/>
    <property type="molecule type" value="Genomic_DNA"/>
</dbReference>
<dbReference type="Proteomes" id="UP000789901">
    <property type="component" value="Unassembled WGS sequence"/>
</dbReference>
<sequence>MKLAEGLLKCGHLSKKKAIFSSPFSRVDFPSLPQLNPEVAKFAFAYHTNNFEWRSMKICGESIISFYIGKYIDCFQNRSLCYRELLKSIMLSDKVLACYAIYLDIHIDNRMSAYLIDKDHANSFKVWVYGYQKSFGALLCEQFIESLIWPLLSSLHGLKFKNNDEI</sequence>
<name>A0ABN7UIH5_GIGMA</name>
<feature type="non-terminal residue" evidence="1">
    <location>
        <position position="166"/>
    </location>
</feature>
<reference evidence="1 2" key="1">
    <citation type="submission" date="2021-06" db="EMBL/GenBank/DDBJ databases">
        <authorList>
            <person name="Kallberg Y."/>
            <person name="Tangrot J."/>
            <person name="Rosling A."/>
        </authorList>
    </citation>
    <scope>NUCLEOTIDE SEQUENCE [LARGE SCALE GENOMIC DNA]</scope>
    <source>
        <strain evidence="1 2">120-4 pot B 10/14</strain>
    </source>
</reference>
<evidence type="ECO:0000313" key="2">
    <source>
        <dbReference type="Proteomes" id="UP000789901"/>
    </source>
</evidence>
<accession>A0ABN7UIH5</accession>
<gene>
    <name evidence="1" type="ORF">GMARGA_LOCUS6372</name>
</gene>
<evidence type="ECO:0000313" key="1">
    <source>
        <dbReference type="EMBL" id="CAG8590236.1"/>
    </source>
</evidence>